<name>A0A0F8ZTQ2_9ZZZZ</name>
<dbReference type="GO" id="GO:0009279">
    <property type="term" value="C:cell outer membrane"/>
    <property type="evidence" value="ECO:0007669"/>
    <property type="project" value="UniProtKB-SubCell"/>
</dbReference>
<keyword evidence="4" id="KW-0998">Cell outer membrane</keyword>
<evidence type="ECO:0000256" key="2">
    <source>
        <dbReference type="ARBA" id="ARBA00022729"/>
    </source>
</evidence>
<dbReference type="InterPro" id="IPR012944">
    <property type="entry name" value="SusD_RagB_dom"/>
</dbReference>
<dbReference type="Gene3D" id="1.25.40.390">
    <property type="match status" value="1"/>
</dbReference>
<dbReference type="AlphaFoldDB" id="A0A0F8ZTQ2"/>
<evidence type="ECO:0000259" key="5">
    <source>
        <dbReference type="Pfam" id="PF07980"/>
    </source>
</evidence>
<feature type="domain" description="RagB/SusD" evidence="5">
    <location>
        <begin position="4"/>
        <end position="112"/>
    </location>
</feature>
<dbReference type="SUPFAM" id="SSF48452">
    <property type="entry name" value="TPR-like"/>
    <property type="match status" value="1"/>
</dbReference>
<organism evidence="6">
    <name type="scientific">marine sediment metagenome</name>
    <dbReference type="NCBI Taxonomy" id="412755"/>
    <lineage>
        <taxon>unclassified sequences</taxon>
        <taxon>metagenomes</taxon>
        <taxon>ecological metagenomes</taxon>
    </lineage>
</organism>
<gene>
    <name evidence="6" type="ORF">LCGC14_2655130</name>
</gene>
<keyword evidence="2" id="KW-0732">Signal</keyword>
<dbReference type="Pfam" id="PF07980">
    <property type="entry name" value="SusD_RagB"/>
    <property type="match status" value="1"/>
</dbReference>
<feature type="non-terminal residue" evidence="6">
    <location>
        <position position="1"/>
    </location>
</feature>
<evidence type="ECO:0000313" key="6">
    <source>
        <dbReference type="EMBL" id="KKK97198.1"/>
    </source>
</evidence>
<dbReference type="InterPro" id="IPR011990">
    <property type="entry name" value="TPR-like_helical_dom_sf"/>
</dbReference>
<sequence>PLSDVLYEIRRERVTELYGEGRRFGDLMRWRAHKLWIGKRFTGTYYTAELKLVDADVLANEDGYLDPLINSLNGPIFKGNPGYGFNPEKDYLLPLPTNELTLNTNLQQNPGW</sequence>
<evidence type="ECO:0000256" key="1">
    <source>
        <dbReference type="ARBA" id="ARBA00004442"/>
    </source>
</evidence>
<accession>A0A0F8ZTQ2</accession>
<protein>
    <recommendedName>
        <fullName evidence="5">RagB/SusD domain-containing protein</fullName>
    </recommendedName>
</protein>
<comment type="caution">
    <text evidence="6">The sequence shown here is derived from an EMBL/GenBank/DDBJ whole genome shotgun (WGS) entry which is preliminary data.</text>
</comment>
<proteinExistence type="predicted"/>
<reference evidence="6" key="1">
    <citation type="journal article" date="2015" name="Nature">
        <title>Complex archaea that bridge the gap between prokaryotes and eukaryotes.</title>
        <authorList>
            <person name="Spang A."/>
            <person name="Saw J.H."/>
            <person name="Jorgensen S.L."/>
            <person name="Zaremba-Niedzwiedzka K."/>
            <person name="Martijn J."/>
            <person name="Lind A.E."/>
            <person name="van Eijk R."/>
            <person name="Schleper C."/>
            <person name="Guy L."/>
            <person name="Ettema T.J."/>
        </authorList>
    </citation>
    <scope>NUCLEOTIDE SEQUENCE</scope>
</reference>
<comment type="subcellular location">
    <subcellularLocation>
        <location evidence="1">Cell outer membrane</location>
    </subcellularLocation>
</comment>
<keyword evidence="3" id="KW-0472">Membrane</keyword>
<evidence type="ECO:0000256" key="3">
    <source>
        <dbReference type="ARBA" id="ARBA00023136"/>
    </source>
</evidence>
<evidence type="ECO:0000256" key="4">
    <source>
        <dbReference type="ARBA" id="ARBA00023237"/>
    </source>
</evidence>
<dbReference type="EMBL" id="LAZR01046156">
    <property type="protein sequence ID" value="KKK97198.1"/>
    <property type="molecule type" value="Genomic_DNA"/>
</dbReference>